<name>A0A286UCI8_9AGAM</name>
<keyword evidence="7" id="KW-0520">NAD</keyword>
<dbReference type="InterPro" id="IPR013149">
    <property type="entry name" value="ADH-like_C"/>
</dbReference>
<evidence type="ECO:0000256" key="1">
    <source>
        <dbReference type="ARBA" id="ARBA00001947"/>
    </source>
</evidence>
<dbReference type="Gene3D" id="3.40.50.720">
    <property type="entry name" value="NAD(P)-binding Rossmann-like Domain"/>
    <property type="match status" value="1"/>
</dbReference>
<keyword evidence="5" id="KW-0862">Zinc</keyword>
<dbReference type="SUPFAM" id="SSF51735">
    <property type="entry name" value="NAD(P)-binding Rossmann-fold domains"/>
    <property type="match status" value="1"/>
</dbReference>
<dbReference type="EMBL" id="NBII01000007">
    <property type="protein sequence ID" value="PAV17267.1"/>
    <property type="molecule type" value="Genomic_DNA"/>
</dbReference>
<evidence type="ECO:0000256" key="2">
    <source>
        <dbReference type="ARBA" id="ARBA00008072"/>
    </source>
</evidence>
<dbReference type="InParanoid" id="A0A286UCI8"/>
<keyword evidence="6" id="KW-0560">Oxidoreductase</keyword>
<dbReference type="GO" id="GO:0046872">
    <property type="term" value="F:metal ion binding"/>
    <property type="evidence" value="ECO:0007669"/>
    <property type="project" value="UniProtKB-KW"/>
</dbReference>
<dbReference type="PANTHER" id="PTHR42940">
    <property type="entry name" value="ALCOHOL DEHYDROGENASE 1-RELATED"/>
    <property type="match status" value="1"/>
</dbReference>
<evidence type="ECO:0000259" key="8">
    <source>
        <dbReference type="SMART" id="SM00829"/>
    </source>
</evidence>
<dbReference type="InterPro" id="IPR020843">
    <property type="entry name" value="ER"/>
</dbReference>
<evidence type="ECO:0000256" key="6">
    <source>
        <dbReference type="ARBA" id="ARBA00023002"/>
    </source>
</evidence>
<reference evidence="9 10" key="1">
    <citation type="journal article" date="2017" name="Mol. Ecol.">
        <title>Comparative and population genomic landscape of Phellinus noxius: A hypervariable fungus causing root rot in trees.</title>
        <authorList>
            <person name="Chung C.L."/>
            <person name="Lee T.J."/>
            <person name="Akiba M."/>
            <person name="Lee H.H."/>
            <person name="Kuo T.H."/>
            <person name="Liu D."/>
            <person name="Ke H.M."/>
            <person name="Yokoi T."/>
            <person name="Roa M.B."/>
            <person name="Lu M.J."/>
            <person name="Chang Y.Y."/>
            <person name="Ann P.J."/>
            <person name="Tsai J.N."/>
            <person name="Chen C.Y."/>
            <person name="Tzean S.S."/>
            <person name="Ota Y."/>
            <person name="Hattori T."/>
            <person name="Sahashi N."/>
            <person name="Liou R.F."/>
            <person name="Kikuchi T."/>
            <person name="Tsai I.J."/>
        </authorList>
    </citation>
    <scope>NUCLEOTIDE SEQUENCE [LARGE SCALE GENOMIC DNA]</scope>
    <source>
        <strain evidence="9 10">FFPRI411160</strain>
    </source>
</reference>
<dbReference type="Gene3D" id="3.90.180.10">
    <property type="entry name" value="Medium-chain alcohol dehydrogenases, catalytic domain"/>
    <property type="match status" value="2"/>
</dbReference>
<dbReference type="STRING" id="2282107.A0A286UCI8"/>
<dbReference type="SMART" id="SM00829">
    <property type="entry name" value="PKS_ER"/>
    <property type="match status" value="1"/>
</dbReference>
<gene>
    <name evidence="9" type="ORF">PNOK_0733100</name>
</gene>
<dbReference type="InterPro" id="IPR036291">
    <property type="entry name" value="NAD(P)-bd_dom_sf"/>
</dbReference>
<dbReference type="AlphaFoldDB" id="A0A286UCI8"/>
<evidence type="ECO:0000313" key="10">
    <source>
        <dbReference type="Proteomes" id="UP000217199"/>
    </source>
</evidence>
<dbReference type="Pfam" id="PF08240">
    <property type="entry name" value="ADH_N"/>
    <property type="match status" value="1"/>
</dbReference>
<dbReference type="EC" id="1.1.1.1" evidence="3"/>
<comment type="caution">
    <text evidence="9">The sequence shown here is derived from an EMBL/GenBank/DDBJ whole genome shotgun (WGS) entry which is preliminary data.</text>
</comment>
<dbReference type="InterPro" id="IPR013154">
    <property type="entry name" value="ADH-like_N"/>
</dbReference>
<accession>A0A286UCI8</accession>
<evidence type="ECO:0000256" key="5">
    <source>
        <dbReference type="ARBA" id="ARBA00022833"/>
    </source>
</evidence>
<evidence type="ECO:0000256" key="7">
    <source>
        <dbReference type="ARBA" id="ARBA00023027"/>
    </source>
</evidence>
<comment type="cofactor">
    <cofactor evidence="1">
        <name>Zn(2+)</name>
        <dbReference type="ChEBI" id="CHEBI:29105"/>
    </cofactor>
</comment>
<dbReference type="GO" id="GO:0004022">
    <property type="term" value="F:alcohol dehydrogenase (NAD+) activity"/>
    <property type="evidence" value="ECO:0007669"/>
    <property type="project" value="UniProtKB-EC"/>
</dbReference>
<evidence type="ECO:0000256" key="3">
    <source>
        <dbReference type="ARBA" id="ARBA00013190"/>
    </source>
</evidence>
<dbReference type="Proteomes" id="UP000217199">
    <property type="component" value="Unassembled WGS sequence"/>
</dbReference>
<evidence type="ECO:0000256" key="4">
    <source>
        <dbReference type="ARBA" id="ARBA00022723"/>
    </source>
</evidence>
<feature type="domain" description="Enoyl reductase (ER)" evidence="8">
    <location>
        <begin position="5"/>
        <end position="249"/>
    </location>
</feature>
<dbReference type="OrthoDB" id="1879366at2759"/>
<sequence length="253" mass="26149">MDLIGGHEGIGTVVAIAANTPSNKLIKVGSRVGLKFLATACFNCDLCLKGFEGHCSKFESHGNSLDGTFCEYAVGYVDAVTPIPDEISDAEAAAIMCAGVTVYSALAQSGLHIGEWVVIPGAGGGLGHLALQYALAMGLRVVAIDTGASKRDLCLSLGASTFLDFQTSSNLVQDVQSITKGGAQAVLVAAGGSLNIKGIFLGNRKHAIEAVQIAATGKVKVTHTIRGLSELNEVYDEMSKGQIVGRVVLDISK</sequence>
<dbReference type="Pfam" id="PF00107">
    <property type="entry name" value="ADH_zinc_N"/>
    <property type="match status" value="1"/>
</dbReference>
<evidence type="ECO:0000313" key="9">
    <source>
        <dbReference type="EMBL" id="PAV17267.1"/>
    </source>
</evidence>
<dbReference type="SUPFAM" id="SSF50129">
    <property type="entry name" value="GroES-like"/>
    <property type="match status" value="1"/>
</dbReference>
<keyword evidence="4" id="KW-0479">Metal-binding</keyword>
<proteinExistence type="inferred from homology"/>
<organism evidence="9 10">
    <name type="scientific">Pyrrhoderma noxium</name>
    <dbReference type="NCBI Taxonomy" id="2282107"/>
    <lineage>
        <taxon>Eukaryota</taxon>
        <taxon>Fungi</taxon>
        <taxon>Dikarya</taxon>
        <taxon>Basidiomycota</taxon>
        <taxon>Agaricomycotina</taxon>
        <taxon>Agaricomycetes</taxon>
        <taxon>Hymenochaetales</taxon>
        <taxon>Hymenochaetaceae</taxon>
        <taxon>Pyrrhoderma</taxon>
    </lineage>
</organism>
<keyword evidence="10" id="KW-1185">Reference proteome</keyword>
<dbReference type="FunFam" id="3.40.50.720:FF:000039">
    <property type="entry name" value="Alcohol dehydrogenase AdhP"/>
    <property type="match status" value="1"/>
</dbReference>
<dbReference type="GO" id="GO:0005737">
    <property type="term" value="C:cytoplasm"/>
    <property type="evidence" value="ECO:0007669"/>
    <property type="project" value="TreeGrafter"/>
</dbReference>
<dbReference type="PANTHER" id="PTHR42940:SF3">
    <property type="entry name" value="ALCOHOL DEHYDROGENASE 1-RELATED"/>
    <property type="match status" value="1"/>
</dbReference>
<comment type="similarity">
    <text evidence="2">Belongs to the zinc-containing alcohol dehydrogenase family.</text>
</comment>
<protein>
    <recommendedName>
        <fullName evidence="3">alcohol dehydrogenase</fullName>
        <ecNumber evidence="3">1.1.1.1</ecNumber>
    </recommendedName>
</protein>
<dbReference type="InterPro" id="IPR011032">
    <property type="entry name" value="GroES-like_sf"/>
</dbReference>